<reference evidence="1" key="1">
    <citation type="submission" date="2024-02" db="EMBL/GenBank/DDBJ databases">
        <title>Bacteria isolated from the canopy kelp, Nereocystis luetkeana.</title>
        <authorList>
            <person name="Pfister C.A."/>
            <person name="Younker I.T."/>
            <person name="Light S.H."/>
        </authorList>
    </citation>
    <scope>NUCLEOTIDE SEQUENCE</scope>
    <source>
        <strain evidence="1">TN.2.01</strain>
    </source>
</reference>
<comment type="caution">
    <text evidence="1">The sequence shown here is derived from an EMBL/GenBank/DDBJ whole genome shotgun (WGS) entry which is preliminary data.</text>
</comment>
<accession>A0ACC6R9T8</accession>
<name>A0ACC6R9T8_9GAMM</name>
<feature type="non-terminal residue" evidence="1">
    <location>
        <position position="1"/>
    </location>
</feature>
<evidence type="ECO:0000313" key="1">
    <source>
        <dbReference type="EMBL" id="MEL0606579.1"/>
    </source>
</evidence>
<dbReference type="Proteomes" id="UP001374952">
    <property type="component" value="Unassembled WGS sequence"/>
</dbReference>
<feature type="non-terminal residue" evidence="1">
    <location>
        <position position="72"/>
    </location>
</feature>
<evidence type="ECO:0000313" key="2">
    <source>
        <dbReference type="Proteomes" id="UP001374952"/>
    </source>
</evidence>
<gene>
    <name evidence="1" type="ORF">V6250_20825</name>
</gene>
<dbReference type="EMBL" id="JBAKAX010000237">
    <property type="protein sequence ID" value="MEL0606579.1"/>
    <property type="molecule type" value="Genomic_DNA"/>
</dbReference>
<proteinExistence type="predicted"/>
<keyword evidence="2" id="KW-1185">Reference proteome</keyword>
<sequence>LDFEVFRINLSGEISEISVNGEFRFYDYMTIVKYAYLGYEFTDGWEAQAGNAPIPLGNGPYNSHSYFFSTNY</sequence>
<protein>
    <submittedName>
        <fullName evidence="1">Carbohydrate porin</fullName>
    </submittedName>
</protein>
<organism evidence="1 2">
    <name type="scientific">Pseudoalteromonas undina</name>
    <dbReference type="NCBI Taxonomy" id="43660"/>
    <lineage>
        <taxon>Bacteria</taxon>
        <taxon>Pseudomonadati</taxon>
        <taxon>Pseudomonadota</taxon>
        <taxon>Gammaproteobacteria</taxon>
        <taxon>Alteromonadales</taxon>
        <taxon>Pseudoalteromonadaceae</taxon>
        <taxon>Pseudoalteromonas</taxon>
    </lineage>
</organism>